<dbReference type="Proteomes" id="UP000531251">
    <property type="component" value="Unassembled WGS sequence"/>
</dbReference>
<organism evidence="2 3">
    <name type="scientific">Sphingomonas trueperi</name>
    <dbReference type="NCBI Taxonomy" id="53317"/>
    <lineage>
        <taxon>Bacteria</taxon>
        <taxon>Pseudomonadati</taxon>
        <taxon>Pseudomonadota</taxon>
        <taxon>Alphaproteobacteria</taxon>
        <taxon>Sphingomonadales</taxon>
        <taxon>Sphingomonadaceae</taxon>
        <taxon>Sphingomonas</taxon>
    </lineage>
</organism>
<name>A0A7X6BEC1_9SPHN</name>
<sequence length="100" mass="10382">MHDEHDRTRPPRGSMALAGRGVTAAIGGYAAAAAGCALAARILPLPRVEATLWAMLASFPVYAALALWAFHTRSPGRAMALVWGLAAACTAALFLLGVRP</sequence>
<dbReference type="AlphaFoldDB" id="A0A7X6BEC1"/>
<evidence type="ECO:0000256" key="1">
    <source>
        <dbReference type="SAM" id="Phobius"/>
    </source>
</evidence>
<feature type="transmembrane region" description="Helical" evidence="1">
    <location>
        <begin position="78"/>
        <end position="98"/>
    </location>
</feature>
<accession>A0A7X6BEC1</accession>
<evidence type="ECO:0000313" key="3">
    <source>
        <dbReference type="Proteomes" id="UP000531251"/>
    </source>
</evidence>
<keyword evidence="1" id="KW-0472">Membrane</keyword>
<feature type="transmembrane region" description="Helical" evidence="1">
    <location>
        <begin position="50"/>
        <end position="71"/>
    </location>
</feature>
<proteinExistence type="predicted"/>
<keyword evidence="3" id="KW-1185">Reference proteome</keyword>
<comment type="caution">
    <text evidence="2">The sequence shown here is derived from an EMBL/GenBank/DDBJ whole genome shotgun (WGS) entry which is preliminary data.</text>
</comment>
<evidence type="ECO:0008006" key="4">
    <source>
        <dbReference type="Google" id="ProtNLM"/>
    </source>
</evidence>
<evidence type="ECO:0000313" key="2">
    <source>
        <dbReference type="EMBL" id="NJB99528.1"/>
    </source>
</evidence>
<feature type="transmembrane region" description="Helical" evidence="1">
    <location>
        <begin position="21"/>
        <end position="44"/>
    </location>
</feature>
<dbReference type="EMBL" id="JAATJB010000016">
    <property type="protein sequence ID" value="NJB99528.1"/>
    <property type="molecule type" value="Genomic_DNA"/>
</dbReference>
<gene>
    <name evidence="2" type="ORF">GGR89_003872</name>
</gene>
<protein>
    <recommendedName>
        <fullName evidence="4">Iron transporter</fullName>
    </recommendedName>
</protein>
<dbReference type="RefSeq" id="WP_206431103.1">
    <property type="nucleotide sequence ID" value="NZ_BAAADY010000024.1"/>
</dbReference>
<keyword evidence="1" id="KW-1133">Transmembrane helix</keyword>
<keyword evidence="1" id="KW-0812">Transmembrane</keyword>
<reference evidence="2 3" key="1">
    <citation type="submission" date="2020-03" db="EMBL/GenBank/DDBJ databases">
        <title>Genomic Encyclopedia of Type Strains, Phase IV (KMG-IV): sequencing the most valuable type-strain genomes for metagenomic binning, comparative biology and taxonomic classification.</title>
        <authorList>
            <person name="Goeker M."/>
        </authorList>
    </citation>
    <scope>NUCLEOTIDE SEQUENCE [LARGE SCALE GENOMIC DNA]</scope>
    <source>
        <strain evidence="2 3">DSM 7225</strain>
    </source>
</reference>